<dbReference type="EMBL" id="JAUSTY010000005">
    <property type="protein sequence ID" value="MDQ0165737.1"/>
    <property type="molecule type" value="Genomic_DNA"/>
</dbReference>
<name>A0ABT9VY45_9BACI</name>
<comment type="caution">
    <text evidence="1">The sequence shown here is derived from an EMBL/GenBank/DDBJ whole genome shotgun (WGS) entry which is preliminary data.</text>
</comment>
<keyword evidence="2" id="KW-1185">Reference proteome</keyword>
<gene>
    <name evidence="1" type="ORF">J2S11_001638</name>
</gene>
<dbReference type="Proteomes" id="UP001235840">
    <property type="component" value="Unassembled WGS sequence"/>
</dbReference>
<evidence type="ECO:0000313" key="2">
    <source>
        <dbReference type="Proteomes" id="UP001235840"/>
    </source>
</evidence>
<sequence>MVKDKLYQLFTSYEEKIDILSEMRSMNLQNDLFDALLEVMLD</sequence>
<organism evidence="1 2">
    <name type="scientific">Caldalkalibacillus horti</name>
    <dbReference type="NCBI Taxonomy" id="77523"/>
    <lineage>
        <taxon>Bacteria</taxon>
        <taxon>Bacillati</taxon>
        <taxon>Bacillota</taxon>
        <taxon>Bacilli</taxon>
        <taxon>Bacillales</taxon>
        <taxon>Bacillaceae</taxon>
        <taxon>Caldalkalibacillus</taxon>
    </lineage>
</organism>
<accession>A0ABT9VY45</accession>
<reference evidence="1 2" key="1">
    <citation type="submission" date="2023-07" db="EMBL/GenBank/DDBJ databases">
        <title>Genomic Encyclopedia of Type Strains, Phase IV (KMG-IV): sequencing the most valuable type-strain genomes for metagenomic binning, comparative biology and taxonomic classification.</title>
        <authorList>
            <person name="Goeker M."/>
        </authorList>
    </citation>
    <scope>NUCLEOTIDE SEQUENCE [LARGE SCALE GENOMIC DNA]</scope>
    <source>
        <strain evidence="1 2">DSM 12751</strain>
    </source>
</reference>
<evidence type="ECO:0000313" key="1">
    <source>
        <dbReference type="EMBL" id="MDQ0165737.1"/>
    </source>
</evidence>
<protein>
    <submittedName>
        <fullName evidence="1">Uncharacterized protein</fullName>
    </submittedName>
</protein>
<proteinExistence type="predicted"/>